<evidence type="ECO:0000313" key="10">
    <source>
        <dbReference type="EMBL" id="SMD12666.1"/>
    </source>
</evidence>
<dbReference type="Gene3D" id="3.90.480.20">
    <property type="match status" value="1"/>
</dbReference>
<proteinExistence type="predicted"/>
<dbReference type="InterPro" id="IPR052034">
    <property type="entry name" value="NasD-like"/>
</dbReference>
<keyword evidence="6" id="KW-0411">Iron-sulfur</keyword>
<dbReference type="OrthoDB" id="9800558at2"/>
<dbReference type="PANTHER" id="PTHR43809">
    <property type="entry name" value="NITRITE REDUCTASE (NADH) LARGE SUBUNIT"/>
    <property type="match status" value="1"/>
</dbReference>
<keyword evidence="1" id="KW-0004">4Fe-4S</keyword>
<dbReference type="InterPro" id="IPR006066">
    <property type="entry name" value="NO2/SO3_Rdtase_FeS/sirohaem_BS"/>
</dbReference>
<dbReference type="STRING" id="112901.SAMN04488500_12918"/>
<feature type="domain" description="Nitrite/sulphite reductase 4Fe-4S" evidence="7">
    <location>
        <begin position="82"/>
        <end position="218"/>
    </location>
</feature>
<dbReference type="PANTHER" id="PTHR43809:SF1">
    <property type="entry name" value="NITRITE REDUCTASE (NADH) LARGE SUBUNIT"/>
    <property type="match status" value="1"/>
</dbReference>
<evidence type="ECO:0000256" key="3">
    <source>
        <dbReference type="ARBA" id="ARBA00022723"/>
    </source>
</evidence>
<dbReference type="GO" id="GO:0016491">
    <property type="term" value="F:oxidoreductase activity"/>
    <property type="evidence" value="ECO:0007669"/>
    <property type="project" value="UniProtKB-KW"/>
</dbReference>
<dbReference type="SUPFAM" id="SSF56014">
    <property type="entry name" value="Nitrite and sulphite reductase 4Fe-4S domain-like"/>
    <property type="match status" value="1"/>
</dbReference>
<dbReference type="InterPro" id="IPR023883">
    <property type="entry name" value="CHP03980_redox-disulphide"/>
</dbReference>
<dbReference type="InterPro" id="IPR038062">
    <property type="entry name" value="ScdA-like_N_sf"/>
</dbReference>
<keyword evidence="11" id="KW-1185">Reference proteome</keyword>
<keyword evidence="5" id="KW-0408">Iron</keyword>
<dbReference type="NCBIfam" id="TIGR03980">
    <property type="entry name" value="prismane_assoc"/>
    <property type="match status" value="1"/>
</dbReference>
<dbReference type="SUPFAM" id="SSF140683">
    <property type="entry name" value="SP0561-like"/>
    <property type="match status" value="1"/>
</dbReference>
<keyword evidence="3" id="KW-0479">Metal-binding</keyword>
<evidence type="ECO:0000256" key="5">
    <source>
        <dbReference type="ARBA" id="ARBA00023004"/>
    </source>
</evidence>
<organism evidence="10 11">
    <name type="scientific">Sporomusa malonica</name>
    <dbReference type="NCBI Taxonomy" id="112901"/>
    <lineage>
        <taxon>Bacteria</taxon>
        <taxon>Bacillati</taxon>
        <taxon>Bacillota</taxon>
        <taxon>Negativicutes</taxon>
        <taxon>Selenomonadales</taxon>
        <taxon>Sporomusaceae</taxon>
        <taxon>Sporomusa</taxon>
    </lineage>
</organism>
<evidence type="ECO:0000256" key="2">
    <source>
        <dbReference type="ARBA" id="ARBA00022617"/>
    </source>
</evidence>
<evidence type="ECO:0000256" key="1">
    <source>
        <dbReference type="ARBA" id="ARBA00022485"/>
    </source>
</evidence>
<evidence type="ECO:0000259" key="7">
    <source>
        <dbReference type="Pfam" id="PF01077"/>
    </source>
</evidence>
<dbReference type="GO" id="GO:0046872">
    <property type="term" value="F:metal ion binding"/>
    <property type="evidence" value="ECO:0007669"/>
    <property type="project" value="UniProtKB-KW"/>
</dbReference>
<dbReference type="AlphaFoldDB" id="A0A1W2ETX0"/>
<dbReference type="Pfam" id="PF03460">
    <property type="entry name" value="NIR_SIR_ferr"/>
    <property type="match status" value="1"/>
</dbReference>
<feature type="domain" description="Nitrite/Sulfite reductase ferredoxin-like" evidence="8">
    <location>
        <begin position="11"/>
        <end position="73"/>
    </location>
</feature>
<dbReference type="InterPro" id="IPR045854">
    <property type="entry name" value="NO2/SO3_Rdtase_4Fe4S_sf"/>
</dbReference>
<dbReference type="InterPro" id="IPR006067">
    <property type="entry name" value="NO2/SO3_Rdtase_4Fe4S_dom"/>
</dbReference>
<dbReference type="SUPFAM" id="SSF55124">
    <property type="entry name" value="Nitrite/Sulfite reductase N-terminal domain-like"/>
    <property type="match status" value="1"/>
</dbReference>
<dbReference type="Pfam" id="PF01077">
    <property type="entry name" value="NIR_SIR"/>
    <property type="match status" value="1"/>
</dbReference>
<reference evidence="10 11" key="1">
    <citation type="submission" date="2017-04" db="EMBL/GenBank/DDBJ databases">
        <authorList>
            <person name="Afonso C.L."/>
            <person name="Miller P.J."/>
            <person name="Scott M.A."/>
            <person name="Spackman E."/>
            <person name="Goraichik I."/>
            <person name="Dimitrov K.M."/>
            <person name="Suarez D.L."/>
            <person name="Swayne D.E."/>
        </authorList>
    </citation>
    <scope>NUCLEOTIDE SEQUENCE [LARGE SCALE GENOMIC DNA]</scope>
    <source>
        <strain evidence="10 11">DSM 5090</strain>
    </source>
</reference>
<dbReference type="Pfam" id="PF08984">
    <property type="entry name" value="DUF1858"/>
    <property type="match status" value="1"/>
</dbReference>
<dbReference type="InterPro" id="IPR015077">
    <property type="entry name" value="DUF1858"/>
</dbReference>
<dbReference type="GO" id="GO:0051539">
    <property type="term" value="F:4 iron, 4 sulfur cluster binding"/>
    <property type="evidence" value="ECO:0007669"/>
    <property type="project" value="UniProtKB-KW"/>
</dbReference>
<evidence type="ECO:0000259" key="8">
    <source>
        <dbReference type="Pfam" id="PF03460"/>
    </source>
</evidence>
<keyword evidence="2" id="KW-0349">Heme</keyword>
<accession>A0A1W2ETX0</accession>
<dbReference type="GO" id="GO:0020037">
    <property type="term" value="F:heme binding"/>
    <property type="evidence" value="ECO:0007669"/>
    <property type="project" value="InterPro"/>
</dbReference>
<gene>
    <name evidence="10" type="ORF">SAMN04488500_12918</name>
</gene>
<feature type="domain" description="DUF1858" evidence="9">
    <location>
        <begin position="258"/>
        <end position="310"/>
    </location>
</feature>
<dbReference type="Gene3D" id="3.30.413.10">
    <property type="entry name" value="Sulfite Reductase Hemoprotein, domain 1"/>
    <property type="match status" value="1"/>
</dbReference>
<name>A0A1W2ETX0_9FIRM</name>
<keyword evidence="4" id="KW-0560">Oxidoreductase</keyword>
<evidence type="ECO:0000259" key="9">
    <source>
        <dbReference type="Pfam" id="PF08984"/>
    </source>
</evidence>
<dbReference type="RefSeq" id="WP_084578170.1">
    <property type="nucleotide sequence ID" value="NZ_CP155572.1"/>
</dbReference>
<protein>
    <submittedName>
        <fullName evidence="10">Hybrid cluster protein-associated redox disulfide domain-containing protein</fullName>
    </submittedName>
</protein>
<dbReference type="Gene3D" id="1.10.3910.10">
    <property type="entry name" value="SP0561-like"/>
    <property type="match status" value="1"/>
</dbReference>
<evidence type="ECO:0000256" key="6">
    <source>
        <dbReference type="ARBA" id="ARBA00023014"/>
    </source>
</evidence>
<dbReference type="InterPro" id="IPR036136">
    <property type="entry name" value="Nit/Sulf_reduc_fer-like_dom_sf"/>
</dbReference>
<evidence type="ECO:0000256" key="4">
    <source>
        <dbReference type="ARBA" id="ARBA00023002"/>
    </source>
</evidence>
<dbReference type="EMBL" id="FWXI01000029">
    <property type="protein sequence ID" value="SMD12666.1"/>
    <property type="molecule type" value="Genomic_DNA"/>
</dbReference>
<sequence length="322" mass="35070">MLPKGANLQKIRDGKRTYAITPHLPGGFIKPEVMQKYVDVTKKYGGTMKLTSAQRIMITGLKAEDIENIWEDLGMTPALGFANCVRSVKICPGIAFCKRGKQDSIKLGLELDKRYIKKEMPSRIKMGVSACPNSCGESVVKDIGVIGTDEGWDVYAGGSAGSHPRLADKIITSLDYDDTLRMVDIIMRYYQKHADIERIGQFIERIGLEKFKTDVLAEFYGEKSAATEPKVPQSEASEKIVPVPGGLTEGDLVFGDPITADSVISDIIRVYPQTVPVFRSFGMGCLGCPSSAGEPVRQAAEIHGLNLTELLAALNKVVPANS</sequence>
<dbReference type="PRINTS" id="PR00397">
    <property type="entry name" value="SIROHAEM"/>
</dbReference>
<dbReference type="Proteomes" id="UP000192738">
    <property type="component" value="Unassembled WGS sequence"/>
</dbReference>
<evidence type="ECO:0000313" key="11">
    <source>
        <dbReference type="Proteomes" id="UP000192738"/>
    </source>
</evidence>
<dbReference type="InterPro" id="IPR005117">
    <property type="entry name" value="NiRdtase/SiRdtase_haem-b_fer"/>
</dbReference>